<comment type="caution">
    <text evidence="1">The sequence shown here is derived from an EMBL/GenBank/DDBJ whole genome shotgun (WGS) entry which is preliminary data.</text>
</comment>
<dbReference type="EMBL" id="BMAW01016227">
    <property type="protein sequence ID" value="GFT48018.1"/>
    <property type="molecule type" value="Genomic_DNA"/>
</dbReference>
<name>A0A8X6P602_NEPPI</name>
<dbReference type="Proteomes" id="UP000887013">
    <property type="component" value="Unassembled WGS sequence"/>
</dbReference>
<evidence type="ECO:0000313" key="2">
    <source>
        <dbReference type="Proteomes" id="UP000887013"/>
    </source>
</evidence>
<accession>A0A8X6P602</accession>
<protein>
    <submittedName>
        <fullName evidence="1">Uncharacterized protein</fullName>
    </submittedName>
</protein>
<gene>
    <name evidence="1" type="ORF">NPIL_218021</name>
</gene>
<keyword evidence="2" id="KW-1185">Reference proteome</keyword>
<sequence length="129" mass="13957">MRLPVSGGLPLNATCTRFLAQKLDGASCFSERKGGNPRPKKEKSHLSVHLSRAALAIGPNADHVTAFSPPFPSLTPVRPALLHFNTLTQISTVTLLIFFCQPRPGTAAASMSSHPFSFRFICTADRQLI</sequence>
<reference evidence="1" key="1">
    <citation type="submission" date="2020-08" db="EMBL/GenBank/DDBJ databases">
        <title>Multicomponent nature underlies the extraordinary mechanical properties of spider dragline silk.</title>
        <authorList>
            <person name="Kono N."/>
            <person name="Nakamura H."/>
            <person name="Mori M."/>
            <person name="Yoshida Y."/>
            <person name="Ohtoshi R."/>
            <person name="Malay A.D."/>
            <person name="Moran D.A.P."/>
            <person name="Tomita M."/>
            <person name="Numata K."/>
            <person name="Arakawa K."/>
        </authorList>
    </citation>
    <scope>NUCLEOTIDE SEQUENCE</scope>
</reference>
<proteinExistence type="predicted"/>
<organism evidence="1 2">
    <name type="scientific">Nephila pilipes</name>
    <name type="common">Giant wood spider</name>
    <name type="synonym">Nephila maculata</name>
    <dbReference type="NCBI Taxonomy" id="299642"/>
    <lineage>
        <taxon>Eukaryota</taxon>
        <taxon>Metazoa</taxon>
        <taxon>Ecdysozoa</taxon>
        <taxon>Arthropoda</taxon>
        <taxon>Chelicerata</taxon>
        <taxon>Arachnida</taxon>
        <taxon>Araneae</taxon>
        <taxon>Araneomorphae</taxon>
        <taxon>Entelegynae</taxon>
        <taxon>Araneoidea</taxon>
        <taxon>Nephilidae</taxon>
        <taxon>Nephila</taxon>
    </lineage>
</organism>
<dbReference type="AlphaFoldDB" id="A0A8X6P602"/>
<evidence type="ECO:0000313" key="1">
    <source>
        <dbReference type="EMBL" id="GFT48018.1"/>
    </source>
</evidence>